<dbReference type="EMBL" id="JALJOR010000014">
    <property type="protein sequence ID" value="KAK9806136.1"/>
    <property type="molecule type" value="Genomic_DNA"/>
</dbReference>
<comment type="caution">
    <text evidence="1">The sequence shown here is derived from an EMBL/GenBank/DDBJ whole genome shotgun (WGS) entry which is preliminary data.</text>
</comment>
<reference evidence="1 2" key="1">
    <citation type="journal article" date="2024" name="Nat. Commun.">
        <title>Phylogenomics reveals the evolutionary origins of lichenization in chlorophyte algae.</title>
        <authorList>
            <person name="Puginier C."/>
            <person name="Libourel C."/>
            <person name="Otte J."/>
            <person name="Skaloud P."/>
            <person name="Haon M."/>
            <person name="Grisel S."/>
            <person name="Petersen M."/>
            <person name="Berrin J.G."/>
            <person name="Delaux P.M."/>
            <person name="Dal Grande F."/>
            <person name="Keller J."/>
        </authorList>
    </citation>
    <scope>NUCLEOTIDE SEQUENCE [LARGE SCALE GENOMIC DNA]</scope>
    <source>
        <strain evidence="1 2">SAG 2043</strain>
    </source>
</reference>
<dbReference type="Proteomes" id="UP001489004">
    <property type="component" value="Unassembled WGS sequence"/>
</dbReference>
<dbReference type="PROSITE" id="PS51257">
    <property type="entry name" value="PROKAR_LIPOPROTEIN"/>
    <property type="match status" value="1"/>
</dbReference>
<accession>A0AAW1P9J5</accession>
<name>A0AAW1P9J5_9CHLO</name>
<organism evidence="1 2">
    <name type="scientific">[Myrmecia] bisecta</name>
    <dbReference type="NCBI Taxonomy" id="41462"/>
    <lineage>
        <taxon>Eukaryota</taxon>
        <taxon>Viridiplantae</taxon>
        <taxon>Chlorophyta</taxon>
        <taxon>core chlorophytes</taxon>
        <taxon>Trebouxiophyceae</taxon>
        <taxon>Trebouxiales</taxon>
        <taxon>Trebouxiaceae</taxon>
        <taxon>Myrmecia</taxon>
    </lineage>
</organism>
<sequence length="146" mass="16396">MEYGRDPPLLPYPATAACCQPEDSTVEAYYRAADYLEMSCIMEACIGYVTACLPSPPLEVRQFGHDMPGTPLHAAAEEFIINTFHWSETGRWLVDICKDSSDEHVTDLLLRYRKVAISELQVVQFLIEDGDLVVSKRYLGCLLSTT</sequence>
<keyword evidence="2" id="KW-1185">Reference proteome</keyword>
<proteinExistence type="predicted"/>
<protein>
    <submittedName>
        <fullName evidence="1">Uncharacterized protein</fullName>
    </submittedName>
</protein>
<evidence type="ECO:0000313" key="2">
    <source>
        <dbReference type="Proteomes" id="UP001489004"/>
    </source>
</evidence>
<dbReference type="AlphaFoldDB" id="A0AAW1P9J5"/>
<evidence type="ECO:0000313" key="1">
    <source>
        <dbReference type="EMBL" id="KAK9806136.1"/>
    </source>
</evidence>
<gene>
    <name evidence="1" type="ORF">WJX72_002857</name>
</gene>